<evidence type="ECO:0000313" key="1">
    <source>
        <dbReference type="EMBL" id="SFD45026.1"/>
    </source>
</evidence>
<name>A0A1I1SEZ2_9HYPH</name>
<organism evidence="1 2">
    <name type="scientific">Devosia psychrophila</name>
    <dbReference type="NCBI Taxonomy" id="728005"/>
    <lineage>
        <taxon>Bacteria</taxon>
        <taxon>Pseudomonadati</taxon>
        <taxon>Pseudomonadota</taxon>
        <taxon>Alphaproteobacteria</taxon>
        <taxon>Hyphomicrobiales</taxon>
        <taxon>Devosiaceae</taxon>
        <taxon>Devosia</taxon>
    </lineage>
</organism>
<gene>
    <name evidence="1" type="ORF">SAMN04488059_1651</name>
</gene>
<evidence type="ECO:0000313" key="2">
    <source>
        <dbReference type="Proteomes" id="UP000182258"/>
    </source>
</evidence>
<sequence length="115" mass="12168">IEQQDGVSTALDVPADLIDVEMHGEGIGIGQRQAGAFSLCRADGAEQIEVPIALIRRLPWQGSTLCPEPDNPVLLADARLVLKPDLDRLALGKVADMSLQRLGEAFLNAAIVAAS</sequence>
<dbReference type="EMBL" id="FOMB01000065">
    <property type="protein sequence ID" value="SFD45026.1"/>
    <property type="molecule type" value="Genomic_DNA"/>
</dbReference>
<accession>A0A1I1SEZ2</accession>
<dbReference type="Proteomes" id="UP000182258">
    <property type="component" value="Unassembled WGS sequence"/>
</dbReference>
<proteinExistence type="predicted"/>
<reference evidence="1 2" key="1">
    <citation type="submission" date="2016-10" db="EMBL/GenBank/DDBJ databases">
        <authorList>
            <person name="de Groot N.N."/>
        </authorList>
    </citation>
    <scope>NUCLEOTIDE SEQUENCE [LARGE SCALE GENOMIC DNA]</scope>
    <source>
        <strain evidence="1 2">CGMCC 1.10210</strain>
    </source>
</reference>
<dbReference type="AlphaFoldDB" id="A0A1I1SEZ2"/>
<feature type="non-terminal residue" evidence="1">
    <location>
        <position position="1"/>
    </location>
</feature>
<protein>
    <submittedName>
        <fullName evidence="1">Uncharacterized protein</fullName>
    </submittedName>
</protein>